<proteinExistence type="predicted"/>
<organism evidence="1 2">
    <name type="scientific">Botrytis elliptica</name>
    <dbReference type="NCBI Taxonomy" id="278938"/>
    <lineage>
        <taxon>Eukaryota</taxon>
        <taxon>Fungi</taxon>
        <taxon>Dikarya</taxon>
        <taxon>Ascomycota</taxon>
        <taxon>Pezizomycotina</taxon>
        <taxon>Leotiomycetes</taxon>
        <taxon>Helotiales</taxon>
        <taxon>Sclerotiniaceae</taxon>
        <taxon>Botrytis</taxon>
    </lineage>
</organism>
<name>A0A4Z1JWZ8_9HELO</name>
<dbReference type="EMBL" id="PQXM01000358">
    <property type="protein sequence ID" value="TGO73447.1"/>
    <property type="molecule type" value="Genomic_DNA"/>
</dbReference>
<comment type="caution">
    <text evidence="1">The sequence shown here is derived from an EMBL/GenBank/DDBJ whole genome shotgun (WGS) entry which is preliminary data.</text>
</comment>
<evidence type="ECO:0000313" key="2">
    <source>
        <dbReference type="Proteomes" id="UP000297229"/>
    </source>
</evidence>
<sequence length="188" mass="21500">MNSYLRDLDASERFYSQDTILPIRSYEYTVHRKTNTPDGTTIKHDTINLLSTHDQQFHRALFFLSTMQCIFCDACVFTGHEICHLCGAYIPANRIVQRVRITEQPDKTVAIEHEKNVELWQPVSKSDTEETDDKPCMVVEVDRSGSLVSVVMNEKYVRVSMRHKDASCPAKNGPVEKAELWNVSGTTM</sequence>
<evidence type="ECO:0000313" key="1">
    <source>
        <dbReference type="EMBL" id="TGO73447.1"/>
    </source>
</evidence>
<dbReference type="Proteomes" id="UP000297229">
    <property type="component" value="Unassembled WGS sequence"/>
</dbReference>
<protein>
    <submittedName>
        <fullName evidence="1">Uncharacterized protein</fullName>
    </submittedName>
</protein>
<dbReference type="AlphaFoldDB" id="A0A4Z1JWZ8"/>
<gene>
    <name evidence="1" type="ORF">BELL_0360g00040</name>
</gene>
<accession>A0A4Z1JWZ8</accession>
<reference evidence="1 2" key="1">
    <citation type="submission" date="2017-12" db="EMBL/GenBank/DDBJ databases">
        <title>Comparative genomics of Botrytis spp.</title>
        <authorList>
            <person name="Valero-Jimenez C.A."/>
            <person name="Tapia P."/>
            <person name="Veloso J."/>
            <person name="Silva-Moreno E."/>
            <person name="Staats M."/>
            <person name="Valdes J.H."/>
            <person name="Van Kan J.A.L."/>
        </authorList>
    </citation>
    <scope>NUCLEOTIDE SEQUENCE [LARGE SCALE GENOMIC DNA]</scope>
    <source>
        <strain evidence="1 2">Be9601</strain>
    </source>
</reference>
<keyword evidence="2" id="KW-1185">Reference proteome</keyword>